<accession>A0A9W8AZH4</accession>
<dbReference type="InterPro" id="IPR013262">
    <property type="entry name" value="OMP_MIM1/TOM13_mt"/>
</dbReference>
<gene>
    <name evidence="2" type="ORF">H4R34_003717</name>
</gene>
<evidence type="ECO:0000256" key="1">
    <source>
        <dbReference type="SAM" id="MobiDB-lite"/>
    </source>
</evidence>
<keyword evidence="3" id="KW-1185">Reference proteome</keyword>
<evidence type="ECO:0000313" key="2">
    <source>
        <dbReference type="EMBL" id="KAJ1977095.1"/>
    </source>
</evidence>
<dbReference type="OrthoDB" id="5529571at2759"/>
<dbReference type="AlphaFoldDB" id="A0A9W8AZH4"/>
<feature type="region of interest" description="Disordered" evidence="1">
    <location>
        <begin position="45"/>
        <end position="86"/>
    </location>
</feature>
<comment type="caution">
    <text evidence="2">The sequence shown here is derived from an EMBL/GenBank/DDBJ whole genome shotgun (WGS) entry which is preliminary data.</text>
</comment>
<evidence type="ECO:0000313" key="3">
    <source>
        <dbReference type="Proteomes" id="UP001151582"/>
    </source>
</evidence>
<reference evidence="2" key="1">
    <citation type="submission" date="2022-07" db="EMBL/GenBank/DDBJ databases">
        <title>Phylogenomic reconstructions and comparative analyses of Kickxellomycotina fungi.</title>
        <authorList>
            <person name="Reynolds N.K."/>
            <person name="Stajich J.E."/>
            <person name="Barry K."/>
            <person name="Grigoriev I.V."/>
            <person name="Crous P."/>
            <person name="Smith M.E."/>
        </authorList>
    </citation>
    <scope>NUCLEOTIDE SEQUENCE</scope>
    <source>
        <strain evidence="2">RSA 567</strain>
    </source>
</reference>
<organism evidence="2 3">
    <name type="scientific">Dimargaris verticillata</name>
    <dbReference type="NCBI Taxonomy" id="2761393"/>
    <lineage>
        <taxon>Eukaryota</taxon>
        <taxon>Fungi</taxon>
        <taxon>Fungi incertae sedis</taxon>
        <taxon>Zoopagomycota</taxon>
        <taxon>Kickxellomycotina</taxon>
        <taxon>Dimargaritomycetes</taxon>
        <taxon>Dimargaritales</taxon>
        <taxon>Dimargaritaceae</taxon>
        <taxon>Dimargaris</taxon>
    </lineage>
</organism>
<feature type="compositionally biased region" description="Polar residues" evidence="1">
    <location>
        <begin position="1"/>
        <end position="20"/>
    </location>
</feature>
<feature type="region of interest" description="Disordered" evidence="1">
    <location>
        <begin position="1"/>
        <end position="23"/>
    </location>
</feature>
<name>A0A9W8AZH4_9FUNG</name>
<dbReference type="EMBL" id="JANBQB010000374">
    <property type="protein sequence ID" value="KAJ1977095.1"/>
    <property type="molecule type" value="Genomic_DNA"/>
</dbReference>
<proteinExistence type="predicted"/>
<dbReference type="Proteomes" id="UP001151582">
    <property type="component" value="Unassembled WGS sequence"/>
</dbReference>
<dbReference type="GO" id="GO:0005741">
    <property type="term" value="C:mitochondrial outer membrane"/>
    <property type="evidence" value="ECO:0007669"/>
    <property type="project" value="InterPro"/>
</dbReference>
<protein>
    <submittedName>
        <fullName evidence="2">Uncharacterized protein</fullName>
    </submittedName>
</protein>
<dbReference type="Pfam" id="PF08219">
    <property type="entry name" value="TOM13"/>
    <property type="match status" value="1"/>
</dbReference>
<sequence length="168" mass="18729">MSTSFELVDTTSPDDASVTSDDPFGLSTIHSEFTTYDHESVHHVSARGTEPVRAIPGSPSSSAWLRPRSDTTLTSPPLGPTDARPELSGSLWKPSWRRWSPILARVFQLSITYFVVPFFQGIMLGFGEICANELAFRWGWRNITIAFPQLRPTRPKPPQEDKPTKATV</sequence>